<comment type="caution">
    <text evidence="2">The sequence shown here is derived from an EMBL/GenBank/DDBJ whole genome shotgun (WGS) entry which is preliminary data.</text>
</comment>
<reference evidence="2" key="2">
    <citation type="submission" date="2020-09" db="EMBL/GenBank/DDBJ databases">
        <authorList>
            <person name="Sun Q."/>
            <person name="Zhou Y."/>
        </authorList>
    </citation>
    <scope>NUCLEOTIDE SEQUENCE</scope>
    <source>
        <strain evidence="2">CGMCC 4.7679</strain>
    </source>
</reference>
<feature type="compositionally biased region" description="Polar residues" evidence="1">
    <location>
        <begin position="1"/>
        <end position="19"/>
    </location>
</feature>
<gene>
    <name evidence="2" type="ORF">GCM10017566_43550</name>
</gene>
<evidence type="ECO:0000256" key="1">
    <source>
        <dbReference type="SAM" id="MobiDB-lite"/>
    </source>
</evidence>
<dbReference type="EMBL" id="BNAV01000006">
    <property type="protein sequence ID" value="GHF65307.1"/>
    <property type="molecule type" value="Genomic_DNA"/>
</dbReference>
<accession>A0A8H9M6G4</accession>
<dbReference type="AlphaFoldDB" id="A0A8H9M6G4"/>
<reference evidence="2" key="1">
    <citation type="journal article" date="2014" name="Int. J. Syst. Evol. Microbiol.">
        <title>Complete genome sequence of Corynebacterium casei LMG S-19264T (=DSM 44701T), isolated from a smear-ripened cheese.</title>
        <authorList>
            <consortium name="US DOE Joint Genome Institute (JGI-PGF)"/>
            <person name="Walter F."/>
            <person name="Albersmeier A."/>
            <person name="Kalinowski J."/>
            <person name="Ruckert C."/>
        </authorList>
    </citation>
    <scope>NUCLEOTIDE SEQUENCE</scope>
    <source>
        <strain evidence="2">CGMCC 4.7679</strain>
    </source>
</reference>
<organism evidence="2 3">
    <name type="scientific">Amycolatopsis bartoniae</name>
    <dbReference type="NCBI Taxonomy" id="941986"/>
    <lineage>
        <taxon>Bacteria</taxon>
        <taxon>Bacillati</taxon>
        <taxon>Actinomycetota</taxon>
        <taxon>Actinomycetes</taxon>
        <taxon>Pseudonocardiales</taxon>
        <taxon>Pseudonocardiaceae</taxon>
        <taxon>Amycolatopsis</taxon>
    </lineage>
</organism>
<sequence>MSESSCLRYQAPASTPSTRTDQKAVAGTARLSRADGGGVVAGASTADDDTVTPSVGLDQWRLPSVTAPGVGS</sequence>
<protein>
    <submittedName>
        <fullName evidence="2">Uncharacterized protein</fullName>
    </submittedName>
</protein>
<evidence type="ECO:0000313" key="3">
    <source>
        <dbReference type="Proteomes" id="UP000658656"/>
    </source>
</evidence>
<evidence type="ECO:0000313" key="2">
    <source>
        <dbReference type="EMBL" id="GHF65307.1"/>
    </source>
</evidence>
<keyword evidence="3" id="KW-1185">Reference proteome</keyword>
<feature type="region of interest" description="Disordered" evidence="1">
    <location>
        <begin position="1"/>
        <end position="56"/>
    </location>
</feature>
<proteinExistence type="predicted"/>
<dbReference type="Proteomes" id="UP000658656">
    <property type="component" value="Unassembled WGS sequence"/>
</dbReference>
<name>A0A8H9M6G4_9PSEU</name>